<gene>
    <name evidence="13" type="ORF">DT594_07000</name>
</gene>
<dbReference type="SUPFAM" id="SSF58104">
    <property type="entry name" value="Methyl-accepting chemotaxis protein (MCP) signaling domain"/>
    <property type="match status" value="1"/>
</dbReference>
<evidence type="ECO:0000256" key="4">
    <source>
        <dbReference type="ARBA" id="ARBA00022989"/>
    </source>
</evidence>
<evidence type="ECO:0000256" key="3">
    <source>
        <dbReference type="ARBA" id="ARBA00022692"/>
    </source>
</evidence>
<evidence type="ECO:0000256" key="9">
    <source>
        <dbReference type="SAM" id="Coils"/>
    </source>
</evidence>
<dbReference type="GO" id="GO:0004888">
    <property type="term" value="F:transmembrane signaling receptor activity"/>
    <property type="evidence" value="ECO:0007669"/>
    <property type="project" value="InterPro"/>
</dbReference>
<keyword evidence="3 10" id="KW-0812">Transmembrane</keyword>
<dbReference type="InterPro" id="IPR024478">
    <property type="entry name" value="HlyB_4HB_MCP"/>
</dbReference>
<feature type="domain" description="HAMP" evidence="12">
    <location>
        <begin position="211"/>
        <end position="263"/>
    </location>
</feature>
<dbReference type="PANTHER" id="PTHR32089:SF120">
    <property type="entry name" value="METHYL-ACCEPTING CHEMOTAXIS PROTEIN TLPQ"/>
    <property type="match status" value="1"/>
</dbReference>
<dbReference type="FunFam" id="1.10.287.950:FF:000001">
    <property type="entry name" value="Methyl-accepting chemotaxis sensory transducer"/>
    <property type="match status" value="1"/>
</dbReference>
<dbReference type="AlphaFoldDB" id="A0A7V7KXG1"/>
<dbReference type="PROSITE" id="PS50111">
    <property type="entry name" value="CHEMOTAXIS_TRANSDUC_2"/>
    <property type="match status" value="1"/>
</dbReference>
<dbReference type="InterPro" id="IPR004089">
    <property type="entry name" value="MCPsignal_dom"/>
</dbReference>
<evidence type="ECO:0000313" key="14">
    <source>
        <dbReference type="Proteomes" id="UP000463138"/>
    </source>
</evidence>
<dbReference type="GO" id="GO:0016020">
    <property type="term" value="C:membrane"/>
    <property type="evidence" value="ECO:0007669"/>
    <property type="project" value="UniProtKB-SubCell"/>
</dbReference>
<evidence type="ECO:0000256" key="2">
    <source>
        <dbReference type="ARBA" id="ARBA00022500"/>
    </source>
</evidence>
<dbReference type="PROSITE" id="PS50885">
    <property type="entry name" value="HAMP"/>
    <property type="match status" value="1"/>
</dbReference>
<dbReference type="GO" id="GO:0006935">
    <property type="term" value="P:chemotaxis"/>
    <property type="evidence" value="ECO:0007669"/>
    <property type="project" value="UniProtKB-KW"/>
</dbReference>
<dbReference type="Pfam" id="PF00672">
    <property type="entry name" value="HAMP"/>
    <property type="match status" value="1"/>
</dbReference>
<reference evidence="13 14" key="1">
    <citation type="submission" date="2018-07" db="EMBL/GenBank/DDBJ databases">
        <title>Pseudomonas laoshanensis sp. nov., isolated from soil.</title>
        <authorList>
            <person name="Sun J."/>
            <person name="Yu L."/>
            <person name="Wang M."/>
            <person name="Zhang C."/>
        </authorList>
    </citation>
    <scope>NUCLEOTIDE SEQUENCE [LARGE SCALE GENOMIC DNA]</scope>
    <source>
        <strain evidence="13 14">Y22</strain>
    </source>
</reference>
<dbReference type="Proteomes" id="UP000463138">
    <property type="component" value="Unassembled WGS sequence"/>
</dbReference>
<comment type="caution">
    <text evidence="13">The sequence shown here is derived from an EMBL/GenBank/DDBJ whole genome shotgun (WGS) entry which is preliminary data.</text>
</comment>
<keyword evidence="14" id="KW-1185">Reference proteome</keyword>
<dbReference type="EMBL" id="QOVF01000002">
    <property type="protein sequence ID" value="KAA0694636.1"/>
    <property type="molecule type" value="Genomic_DNA"/>
</dbReference>
<dbReference type="OrthoDB" id="8724574at2"/>
<keyword evidence="5 10" id="KW-0472">Membrane</keyword>
<keyword evidence="9" id="KW-0175">Coiled coil</keyword>
<evidence type="ECO:0000259" key="11">
    <source>
        <dbReference type="PROSITE" id="PS50111"/>
    </source>
</evidence>
<feature type="coiled-coil region" evidence="9">
    <location>
        <begin position="346"/>
        <end position="373"/>
    </location>
</feature>
<dbReference type="SMART" id="SM00304">
    <property type="entry name" value="HAMP"/>
    <property type="match status" value="2"/>
</dbReference>
<dbReference type="CDD" id="cd06225">
    <property type="entry name" value="HAMP"/>
    <property type="match status" value="1"/>
</dbReference>
<sequence length="540" mass="58332">MNLRNLSIAARLAGGFIIIAAVVVLLGTLAMREMGGMRDQAREVEQVWMPSIQLVSGFGQDILRIRVLTLRMLLVEQGDRQAVENTIVKLIGDLNSAESAYEKMIVHEEERQAFSSFTRQRGEYMQVQSRVARFALGGQDDQALELISEQLNPLADAMVQSLQALERINLEGAAQAGEASRASYASAKQMVIIFIVLAALLTVFLAWILTNSIVRPIRQAVEITESIATGDLTQQFTATGKDESARLLRALAKMQEQLRSTLQGIASSSTQLASAAEELNAVTEDATRGLQRQDDEIQQAATAVNEMSAAVDEVANNAVSTSEQSRATSDTAIEGQQQVVRTVASIDKLSGTIQATANEVQELAEKAKNISRVLDVIRAIAEQTNLLALNAAIEAARAGEQGRGFAVVADEVRALAHRTQQSTSEIEEMIGTIQQGTERSVEAMNMSKTMAGSTLEQADAAGKALEVITAAILQINERNLVIASAAEEQAQVAREVDRNLVNIRDLSTQSAAGAEQTSSSSRELSRLAVDLNDLVNRFKL</sequence>
<dbReference type="InterPro" id="IPR004090">
    <property type="entry name" value="Chemotax_Me-accpt_rcpt"/>
</dbReference>
<dbReference type="InterPro" id="IPR003660">
    <property type="entry name" value="HAMP_dom"/>
</dbReference>
<proteinExistence type="inferred from homology"/>
<accession>A0A7V7KXG1</accession>
<evidence type="ECO:0000256" key="1">
    <source>
        <dbReference type="ARBA" id="ARBA00004141"/>
    </source>
</evidence>
<dbReference type="PRINTS" id="PR00260">
    <property type="entry name" value="CHEMTRNSDUCR"/>
</dbReference>
<evidence type="ECO:0000256" key="6">
    <source>
        <dbReference type="ARBA" id="ARBA00023224"/>
    </source>
</evidence>
<dbReference type="GO" id="GO:0007165">
    <property type="term" value="P:signal transduction"/>
    <property type="evidence" value="ECO:0007669"/>
    <property type="project" value="UniProtKB-KW"/>
</dbReference>
<protein>
    <submittedName>
        <fullName evidence="13">Methyl-accepting chemotaxis protein</fullName>
    </submittedName>
</protein>
<dbReference type="PANTHER" id="PTHR32089">
    <property type="entry name" value="METHYL-ACCEPTING CHEMOTAXIS PROTEIN MCPB"/>
    <property type="match status" value="1"/>
</dbReference>
<evidence type="ECO:0000256" key="10">
    <source>
        <dbReference type="SAM" id="Phobius"/>
    </source>
</evidence>
<keyword evidence="6 8" id="KW-0807">Transducer</keyword>
<organism evidence="13 14">
    <name type="scientific">Halopseudomonas laoshanensis</name>
    <dbReference type="NCBI Taxonomy" id="2268758"/>
    <lineage>
        <taxon>Bacteria</taxon>
        <taxon>Pseudomonadati</taxon>
        <taxon>Pseudomonadota</taxon>
        <taxon>Gammaproteobacteria</taxon>
        <taxon>Pseudomonadales</taxon>
        <taxon>Pseudomonadaceae</taxon>
        <taxon>Halopseudomonas</taxon>
    </lineage>
</organism>
<feature type="domain" description="Methyl-accepting transducer" evidence="11">
    <location>
        <begin position="268"/>
        <end position="504"/>
    </location>
</feature>
<dbReference type="Gene3D" id="1.10.287.950">
    <property type="entry name" value="Methyl-accepting chemotaxis protein"/>
    <property type="match status" value="1"/>
</dbReference>
<dbReference type="SMART" id="SM00283">
    <property type="entry name" value="MA"/>
    <property type="match status" value="1"/>
</dbReference>
<dbReference type="Pfam" id="PF00015">
    <property type="entry name" value="MCPsignal"/>
    <property type="match status" value="1"/>
</dbReference>
<keyword evidence="2" id="KW-0145">Chemotaxis</keyword>
<evidence type="ECO:0000256" key="5">
    <source>
        <dbReference type="ARBA" id="ARBA00023136"/>
    </source>
</evidence>
<comment type="similarity">
    <text evidence="7">Belongs to the methyl-accepting chemotaxis (MCP) protein family.</text>
</comment>
<dbReference type="RefSeq" id="WP_149332037.1">
    <property type="nucleotide sequence ID" value="NZ_QOVF01000002.1"/>
</dbReference>
<name>A0A7V7KXG1_9GAMM</name>
<evidence type="ECO:0000313" key="13">
    <source>
        <dbReference type="EMBL" id="KAA0694636.1"/>
    </source>
</evidence>
<feature type="transmembrane region" description="Helical" evidence="10">
    <location>
        <begin position="12"/>
        <end position="31"/>
    </location>
</feature>
<dbReference type="Gene3D" id="6.10.340.10">
    <property type="match status" value="1"/>
</dbReference>
<feature type="transmembrane region" description="Helical" evidence="10">
    <location>
        <begin position="190"/>
        <end position="209"/>
    </location>
</feature>
<keyword evidence="4 10" id="KW-1133">Transmembrane helix</keyword>
<evidence type="ECO:0000259" key="12">
    <source>
        <dbReference type="PROSITE" id="PS50885"/>
    </source>
</evidence>
<evidence type="ECO:0000256" key="8">
    <source>
        <dbReference type="PROSITE-ProRule" id="PRU00284"/>
    </source>
</evidence>
<comment type="subcellular location">
    <subcellularLocation>
        <location evidence="1">Membrane</location>
        <topology evidence="1">Multi-pass membrane protein</topology>
    </subcellularLocation>
</comment>
<dbReference type="CDD" id="cd11386">
    <property type="entry name" value="MCP_signal"/>
    <property type="match status" value="1"/>
</dbReference>
<dbReference type="Pfam" id="PF12729">
    <property type="entry name" value="4HB_MCP_1"/>
    <property type="match status" value="1"/>
</dbReference>
<evidence type="ECO:0000256" key="7">
    <source>
        <dbReference type="ARBA" id="ARBA00029447"/>
    </source>
</evidence>